<evidence type="ECO:0000313" key="8">
    <source>
        <dbReference type="Proteomes" id="UP000254603"/>
    </source>
</evidence>
<dbReference type="EMBL" id="UGSB01000001">
    <property type="protein sequence ID" value="SUA54901.1"/>
    <property type="molecule type" value="Genomic_DNA"/>
</dbReference>
<evidence type="ECO:0000256" key="5">
    <source>
        <dbReference type="ARBA" id="ARBA00093797"/>
    </source>
</evidence>
<evidence type="ECO:0000313" key="7">
    <source>
        <dbReference type="EMBL" id="SUA54901.1"/>
    </source>
</evidence>
<dbReference type="Proteomes" id="UP000594903">
    <property type="component" value="Chromosome"/>
</dbReference>
<keyword evidence="7" id="KW-0966">Cell projection</keyword>
<keyword evidence="2" id="KW-0963">Cytoplasm</keyword>
<dbReference type="STRING" id="1122619.GCA_000373745_00785"/>
<proteinExistence type="predicted"/>
<evidence type="ECO:0000256" key="2">
    <source>
        <dbReference type="ARBA" id="ARBA00022490"/>
    </source>
</evidence>
<dbReference type="GO" id="GO:0044781">
    <property type="term" value="P:bacterial-type flagellum organization"/>
    <property type="evidence" value="ECO:0007669"/>
    <property type="project" value="UniProtKB-KW"/>
</dbReference>
<dbReference type="Pfam" id="PF05400">
    <property type="entry name" value="FliT"/>
    <property type="match status" value="1"/>
</dbReference>
<accession>A0A378XHF9</accession>
<keyword evidence="4" id="KW-0143">Chaperone</keyword>
<keyword evidence="9" id="KW-1185">Reference proteome</keyword>
<dbReference type="EMBL" id="CP065725">
    <property type="protein sequence ID" value="QPT39132.1"/>
    <property type="molecule type" value="Genomic_DNA"/>
</dbReference>
<dbReference type="OrthoDB" id="8687480at2"/>
<reference evidence="7 8" key="1">
    <citation type="submission" date="2018-06" db="EMBL/GenBank/DDBJ databases">
        <authorList>
            <consortium name="Pathogen Informatics"/>
            <person name="Doyle S."/>
        </authorList>
    </citation>
    <scope>NUCLEOTIDE SEQUENCE [LARGE SCALE GENOMIC DNA]</scope>
    <source>
        <strain evidence="7 8">NCTC11997</strain>
    </source>
</reference>
<dbReference type="AlphaFoldDB" id="A0A378XHF9"/>
<dbReference type="RefSeq" id="WP_018573965.1">
    <property type="nucleotide sequence ID" value="NZ_CP065725.1"/>
</dbReference>
<dbReference type="Gene3D" id="1.20.58.380">
    <property type="entry name" value="Flagellar protein flit"/>
    <property type="match status" value="1"/>
</dbReference>
<dbReference type="InterPro" id="IPR008622">
    <property type="entry name" value="FliT"/>
</dbReference>
<evidence type="ECO:0000256" key="3">
    <source>
        <dbReference type="ARBA" id="ARBA00022795"/>
    </source>
</evidence>
<evidence type="ECO:0000313" key="6">
    <source>
        <dbReference type="EMBL" id="QPT39132.1"/>
    </source>
</evidence>
<evidence type="ECO:0000313" key="9">
    <source>
        <dbReference type="Proteomes" id="UP000594903"/>
    </source>
</evidence>
<protein>
    <recommendedName>
        <fullName evidence="5">Flagellar protein FliT</fullName>
    </recommendedName>
</protein>
<name>A0A378XHF9_9BURK</name>
<sequence>MDNSLQQSQAPHEPDAITFYNHLARITAQMQTAAEQANWEDTLMYGQQYIQEVELLRSKKVKLVMKQEHRETCSRLLRDILRNDAAVRDAVSPEMKRLSLLLATRSKQKKMMQTYQGIQRQAR</sequence>
<dbReference type="Proteomes" id="UP000254603">
    <property type="component" value="Unassembled WGS sequence"/>
</dbReference>
<comment type="subcellular location">
    <subcellularLocation>
        <location evidence="1">Cytoplasm</location>
        <location evidence="1">Cytosol</location>
    </subcellularLocation>
</comment>
<evidence type="ECO:0000256" key="1">
    <source>
        <dbReference type="ARBA" id="ARBA00004514"/>
    </source>
</evidence>
<keyword evidence="7" id="KW-0282">Flagellum</keyword>
<evidence type="ECO:0000256" key="4">
    <source>
        <dbReference type="ARBA" id="ARBA00023186"/>
    </source>
</evidence>
<keyword evidence="3" id="KW-1005">Bacterial flagellum biogenesis</keyword>
<gene>
    <name evidence="6" type="ORF">I6G29_07980</name>
    <name evidence="7" type="ORF">NCTC11997_01657</name>
</gene>
<reference evidence="6 9" key="2">
    <citation type="submission" date="2020-12" db="EMBL/GenBank/DDBJ databases">
        <title>FDA dAtabase for Regulatory Grade micrObial Sequences (FDA-ARGOS): Supporting development and validation of Infectious Disease Dx tests.</title>
        <authorList>
            <person name="Sproer C."/>
            <person name="Gronow S."/>
            <person name="Severitt S."/>
            <person name="Schroder I."/>
            <person name="Tallon L."/>
            <person name="Sadzewicz L."/>
            <person name="Zhao X."/>
            <person name="Boylan J."/>
            <person name="Ott S."/>
            <person name="Bowen H."/>
            <person name="Vavikolanu K."/>
            <person name="Mehta A."/>
            <person name="Aluvathingal J."/>
            <person name="Nadendla S."/>
            <person name="Lowell S."/>
            <person name="Myers T."/>
            <person name="Yan Y."/>
            <person name="Sichtig H."/>
        </authorList>
    </citation>
    <scope>NUCLEOTIDE SEQUENCE [LARGE SCALE GENOMIC DNA]</scope>
    <source>
        <strain evidence="6 9">FDAARGOS_872</strain>
    </source>
</reference>
<organism evidence="7 8">
    <name type="scientific">Oligella ureolytica</name>
    <dbReference type="NCBI Taxonomy" id="90244"/>
    <lineage>
        <taxon>Bacteria</taxon>
        <taxon>Pseudomonadati</taxon>
        <taxon>Pseudomonadota</taxon>
        <taxon>Betaproteobacteria</taxon>
        <taxon>Burkholderiales</taxon>
        <taxon>Alcaligenaceae</taxon>
        <taxon>Oligella</taxon>
    </lineage>
</organism>
<keyword evidence="7" id="KW-0969">Cilium</keyword>